<evidence type="ECO:0000256" key="6">
    <source>
        <dbReference type="ARBA" id="ARBA00022989"/>
    </source>
</evidence>
<proteinExistence type="inferred from homology"/>
<dbReference type="InterPro" id="IPR011500">
    <property type="entry name" value="GPCR_3_9-Cys_dom"/>
</dbReference>
<evidence type="ECO:0000256" key="9">
    <source>
        <dbReference type="ARBA" id="ARBA00023170"/>
    </source>
</evidence>
<dbReference type="InterPro" id="IPR017978">
    <property type="entry name" value="GPCR_3_C"/>
</dbReference>
<evidence type="ECO:0000256" key="11">
    <source>
        <dbReference type="ARBA" id="ARBA00023224"/>
    </source>
</evidence>
<dbReference type="GeneID" id="112542735"/>
<feature type="transmembrane region" description="Helical" evidence="12">
    <location>
        <begin position="362"/>
        <end position="382"/>
    </location>
</feature>
<keyword evidence="9" id="KW-0675">Receptor</keyword>
<organism evidence="14 15">
    <name type="scientific">Python bivittatus</name>
    <name type="common">Burmese python</name>
    <name type="synonym">Python molurus bivittatus</name>
    <dbReference type="NCBI Taxonomy" id="176946"/>
    <lineage>
        <taxon>Eukaryota</taxon>
        <taxon>Metazoa</taxon>
        <taxon>Chordata</taxon>
        <taxon>Craniata</taxon>
        <taxon>Vertebrata</taxon>
        <taxon>Euteleostomi</taxon>
        <taxon>Lepidosauria</taxon>
        <taxon>Squamata</taxon>
        <taxon>Bifurcata</taxon>
        <taxon>Unidentata</taxon>
        <taxon>Episquamata</taxon>
        <taxon>Toxicofera</taxon>
        <taxon>Serpentes</taxon>
        <taxon>Henophidia</taxon>
        <taxon>Pythonidae</taxon>
        <taxon>Python</taxon>
    </lineage>
</organism>
<dbReference type="SUPFAM" id="SSF57184">
    <property type="entry name" value="Growth factor receptor domain"/>
    <property type="match status" value="1"/>
</dbReference>
<feature type="domain" description="G-protein coupled receptors family 3 profile" evidence="13">
    <location>
        <begin position="168"/>
        <end position="432"/>
    </location>
</feature>
<dbReference type="Pfam" id="PF07562">
    <property type="entry name" value="NCD3G"/>
    <property type="match status" value="1"/>
</dbReference>
<protein>
    <submittedName>
        <fullName evidence="15">Vomeronasal type-2 receptor 26-like</fullName>
    </submittedName>
</protein>
<dbReference type="InterPro" id="IPR038550">
    <property type="entry name" value="GPCR_3_9-Cys_sf"/>
</dbReference>
<evidence type="ECO:0000256" key="3">
    <source>
        <dbReference type="ARBA" id="ARBA00022475"/>
    </source>
</evidence>
<dbReference type="InterPro" id="IPR000068">
    <property type="entry name" value="GPCR_3_Ca_sens_rcpt-rel"/>
</dbReference>
<gene>
    <name evidence="15" type="primary">LOC112542735</name>
</gene>
<evidence type="ECO:0000259" key="13">
    <source>
        <dbReference type="PROSITE" id="PS50259"/>
    </source>
</evidence>
<dbReference type="RefSeq" id="XP_025032032.1">
    <property type="nucleotide sequence ID" value="XM_025176264.1"/>
</dbReference>
<keyword evidence="4 12" id="KW-0812">Transmembrane</keyword>
<keyword evidence="8 12" id="KW-0472">Membrane</keyword>
<feature type="transmembrane region" description="Helical" evidence="12">
    <location>
        <begin position="283"/>
        <end position="300"/>
    </location>
</feature>
<evidence type="ECO:0000313" key="15">
    <source>
        <dbReference type="RefSeq" id="XP_025032032.1"/>
    </source>
</evidence>
<reference evidence="15" key="1">
    <citation type="submission" date="2025-08" db="UniProtKB">
        <authorList>
            <consortium name="RefSeq"/>
        </authorList>
    </citation>
    <scope>IDENTIFICATION</scope>
    <source>
        <tissue evidence="15">Liver</tissue>
    </source>
</reference>
<dbReference type="InterPro" id="IPR009030">
    <property type="entry name" value="Growth_fac_rcpt_cys_sf"/>
</dbReference>
<dbReference type="CDD" id="cd15283">
    <property type="entry name" value="7tmC_V2R_pheromone"/>
    <property type="match status" value="1"/>
</dbReference>
<dbReference type="InterPro" id="IPR017979">
    <property type="entry name" value="GPCR_3_CS"/>
</dbReference>
<feature type="transmembrane region" description="Helical" evidence="12">
    <location>
        <begin position="327"/>
        <end position="350"/>
    </location>
</feature>
<name>A0A9F5N510_PYTBI</name>
<evidence type="ECO:0000256" key="2">
    <source>
        <dbReference type="ARBA" id="ARBA00007242"/>
    </source>
</evidence>
<dbReference type="KEGG" id="pbi:112542735"/>
<dbReference type="AlphaFoldDB" id="A0A9F5N510"/>
<evidence type="ECO:0000256" key="8">
    <source>
        <dbReference type="ARBA" id="ARBA00023136"/>
    </source>
</evidence>
<dbReference type="PROSITE" id="PS00981">
    <property type="entry name" value="G_PROTEIN_RECEP_F3_3"/>
    <property type="match status" value="1"/>
</dbReference>
<feature type="transmembrane region" description="Helical" evidence="12">
    <location>
        <begin position="206"/>
        <end position="226"/>
    </location>
</feature>
<keyword evidence="11" id="KW-0807">Transducer</keyword>
<dbReference type="SUPFAM" id="SSF53822">
    <property type="entry name" value="Periplasmic binding protein-like I"/>
    <property type="match status" value="1"/>
</dbReference>
<comment type="similarity">
    <text evidence="2">Belongs to the G-protein coupled receptor 3 family.</text>
</comment>
<evidence type="ECO:0000256" key="4">
    <source>
        <dbReference type="ARBA" id="ARBA00022692"/>
    </source>
</evidence>
<dbReference type="PRINTS" id="PR01535">
    <property type="entry name" value="VOMERONASL2R"/>
</dbReference>
<accession>A0A9F5N510</accession>
<feature type="transmembrane region" description="Helical" evidence="12">
    <location>
        <begin position="170"/>
        <end position="194"/>
    </location>
</feature>
<dbReference type="InterPro" id="IPR004073">
    <property type="entry name" value="GPCR_3_vmron_rcpt_2"/>
</dbReference>
<keyword evidence="5" id="KW-0732">Signal</keyword>
<sequence length="433" mass="48210">MLPREGTQYPGIVKLLLHFRWMLIGLIAPTTENGERFTRTLTPMLTKNSICVAFSLWAVAHAINTAYSSRSTRRVRNRSYQLEGQMLQPWQPLPPSRCVESCQPGFAKAAQEGEPVCCYLCLPCAEGTISTKEDAEKCAKCPEDQYPNQEQTQCILKVITFLSYEETLGVILVSFILFLSFITSVVLAIFIKHLETPIVKANNRDLSYILLLSLLFSFLTSFLFIGPPRKATCLLRQSAFSVIFSIAVSCVLAKTIMVVLAFLATKPGNRMRRWLGKSLANSIILSCSSVQAAICSFWLWNSPPFLDSDMHSQSGEIILQCNEGSDAMFYVALGYIGFLAAVCFTVAFLARNLPGAFNEAKLITFSMLVFCSVWVSFVPTYLSTKGKYMVAVQVFSILASSAGLLACIFIPKCYIILLRPDLNTKEQLMIKVK</sequence>
<dbReference type="Pfam" id="PF00003">
    <property type="entry name" value="7tm_3"/>
    <property type="match status" value="1"/>
</dbReference>
<dbReference type="Gene3D" id="3.40.50.2300">
    <property type="match status" value="1"/>
</dbReference>
<dbReference type="FunFam" id="2.10.50.30:FF:000002">
    <property type="entry name" value="Vomeronasal 2 receptor, h1"/>
    <property type="match status" value="1"/>
</dbReference>
<keyword evidence="14" id="KW-1185">Reference proteome</keyword>
<feature type="transmembrane region" description="Helical" evidence="12">
    <location>
        <begin position="238"/>
        <end position="263"/>
    </location>
</feature>
<keyword evidence="10" id="KW-0325">Glycoprotein</keyword>
<evidence type="ECO:0000256" key="5">
    <source>
        <dbReference type="ARBA" id="ARBA00022729"/>
    </source>
</evidence>
<dbReference type="GO" id="GO:0005886">
    <property type="term" value="C:plasma membrane"/>
    <property type="evidence" value="ECO:0007669"/>
    <property type="project" value="UniProtKB-SubCell"/>
</dbReference>
<evidence type="ECO:0000256" key="7">
    <source>
        <dbReference type="ARBA" id="ARBA00023040"/>
    </source>
</evidence>
<comment type="subcellular location">
    <subcellularLocation>
        <location evidence="1">Cell membrane</location>
        <topology evidence="1">Multi-pass membrane protein</topology>
    </subcellularLocation>
</comment>
<feature type="transmembrane region" description="Helical" evidence="12">
    <location>
        <begin position="388"/>
        <end position="410"/>
    </location>
</feature>
<dbReference type="Proteomes" id="UP000695026">
    <property type="component" value="Unplaced"/>
</dbReference>
<evidence type="ECO:0000256" key="12">
    <source>
        <dbReference type="SAM" id="Phobius"/>
    </source>
</evidence>
<keyword evidence="3" id="KW-1003">Cell membrane</keyword>
<evidence type="ECO:0000256" key="1">
    <source>
        <dbReference type="ARBA" id="ARBA00004651"/>
    </source>
</evidence>
<dbReference type="PROSITE" id="PS50259">
    <property type="entry name" value="G_PROTEIN_RECEP_F3_4"/>
    <property type="match status" value="1"/>
</dbReference>
<keyword evidence="7" id="KW-0297">G-protein coupled receptor</keyword>
<evidence type="ECO:0000313" key="14">
    <source>
        <dbReference type="Proteomes" id="UP000695026"/>
    </source>
</evidence>
<dbReference type="Gene3D" id="2.10.50.30">
    <property type="entry name" value="GPCR, family 3, nine cysteines domain"/>
    <property type="match status" value="1"/>
</dbReference>
<dbReference type="GO" id="GO:0004930">
    <property type="term" value="F:G protein-coupled receptor activity"/>
    <property type="evidence" value="ECO:0007669"/>
    <property type="project" value="UniProtKB-KW"/>
</dbReference>
<dbReference type="PANTHER" id="PTHR24061">
    <property type="entry name" value="CALCIUM-SENSING RECEPTOR-RELATED"/>
    <property type="match status" value="1"/>
</dbReference>
<evidence type="ECO:0000256" key="10">
    <source>
        <dbReference type="ARBA" id="ARBA00023180"/>
    </source>
</evidence>
<dbReference type="OMA" id="FDDSECL"/>
<keyword evidence="6 12" id="KW-1133">Transmembrane helix</keyword>
<dbReference type="InterPro" id="IPR028082">
    <property type="entry name" value="Peripla_BP_I"/>
</dbReference>
<dbReference type="OrthoDB" id="5984008at2759"/>
<dbReference type="PANTHER" id="PTHR24061:SF599">
    <property type="entry name" value="G-PROTEIN COUPLED RECEPTORS FAMILY 3 PROFILE DOMAIN-CONTAINING PROTEIN"/>
    <property type="match status" value="1"/>
</dbReference>